<name>A0A2W5MCZ1_ANCNO</name>
<dbReference type="AlphaFoldDB" id="A0A2W5MCZ1"/>
<feature type="domain" description="Resolvase/invertase-type recombinase catalytic" evidence="1">
    <location>
        <begin position="6"/>
        <end position="56"/>
    </location>
</feature>
<dbReference type="InterPro" id="IPR036162">
    <property type="entry name" value="Resolvase-like_N_sf"/>
</dbReference>
<dbReference type="EMBL" id="QFPN01000002">
    <property type="protein sequence ID" value="PZQ17727.1"/>
    <property type="molecule type" value="Genomic_DNA"/>
</dbReference>
<dbReference type="Gene3D" id="3.40.50.1390">
    <property type="entry name" value="Resolvase, N-terminal catalytic domain"/>
    <property type="match status" value="1"/>
</dbReference>
<accession>A0A2W5MCZ1</accession>
<evidence type="ECO:0000313" key="2">
    <source>
        <dbReference type="EMBL" id="PZQ17727.1"/>
    </source>
</evidence>
<comment type="caution">
    <text evidence="2">The sequence shown here is derived from an EMBL/GenBank/DDBJ whole genome shotgun (WGS) entry which is preliminary data.</text>
</comment>
<organism evidence="2 3">
    <name type="scientific">Ancylobacter novellus</name>
    <name type="common">Thiobacillus novellus</name>
    <dbReference type="NCBI Taxonomy" id="921"/>
    <lineage>
        <taxon>Bacteria</taxon>
        <taxon>Pseudomonadati</taxon>
        <taxon>Pseudomonadota</taxon>
        <taxon>Alphaproteobacteria</taxon>
        <taxon>Hyphomicrobiales</taxon>
        <taxon>Xanthobacteraceae</taxon>
        <taxon>Ancylobacter</taxon>
    </lineage>
</organism>
<sequence length="63" mass="7059">MSMPKAYSYIRFSTPTQSRGDSLRRQSKGALGWCEERGISLDDTLRDEGVSAWTGTHRGPTRP</sequence>
<proteinExistence type="predicted"/>
<dbReference type="GO" id="GO:0000150">
    <property type="term" value="F:DNA strand exchange activity"/>
    <property type="evidence" value="ECO:0007669"/>
    <property type="project" value="InterPro"/>
</dbReference>
<dbReference type="Proteomes" id="UP000249577">
    <property type="component" value="Unassembled WGS sequence"/>
</dbReference>
<dbReference type="InterPro" id="IPR006119">
    <property type="entry name" value="Resolv_N"/>
</dbReference>
<protein>
    <recommendedName>
        <fullName evidence="1">Resolvase/invertase-type recombinase catalytic domain-containing protein</fullName>
    </recommendedName>
</protein>
<reference evidence="2 3" key="1">
    <citation type="submission" date="2017-08" db="EMBL/GenBank/DDBJ databases">
        <title>Infants hospitalized years apart are colonized by the same room-sourced microbial strains.</title>
        <authorList>
            <person name="Brooks B."/>
            <person name="Olm M.R."/>
            <person name="Firek B.A."/>
            <person name="Baker R."/>
            <person name="Thomas B.C."/>
            <person name="Morowitz M.J."/>
            <person name="Banfield J.F."/>
        </authorList>
    </citation>
    <scope>NUCLEOTIDE SEQUENCE [LARGE SCALE GENOMIC DNA]</scope>
    <source>
        <strain evidence="2">S2_005_003_R2_43</strain>
    </source>
</reference>
<evidence type="ECO:0000259" key="1">
    <source>
        <dbReference type="Pfam" id="PF00239"/>
    </source>
</evidence>
<gene>
    <name evidence="2" type="ORF">DI565_03010</name>
</gene>
<dbReference type="GO" id="GO:0003677">
    <property type="term" value="F:DNA binding"/>
    <property type="evidence" value="ECO:0007669"/>
    <property type="project" value="InterPro"/>
</dbReference>
<evidence type="ECO:0000313" key="3">
    <source>
        <dbReference type="Proteomes" id="UP000249577"/>
    </source>
</evidence>
<dbReference type="SUPFAM" id="SSF53041">
    <property type="entry name" value="Resolvase-like"/>
    <property type="match status" value="1"/>
</dbReference>
<dbReference type="Pfam" id="PF00239">
    <property type="entry name" value="Resolvase"/>
    <property type="match status" value="1"/>
</dbReference>